<dbReference type="AlphaFoldDB" id="A0AAW0JUW2"/>
<sequence>MKNLGAAVLVPSQAKAVIFANLTDEYCWNPLLAVTVIKSQVHCWSFSAFNHRALASLASLLPLVVDTTVFVPNSSFRIFPCAFPSAQNASLPPSLRRFFGMCLVKFHIVFFFFSEGFC</sequence>
<evidence type="ECO:0000313" key="1">
    <source>
        <dbReference type="EMBL" id="KAK7830056.1"/>
    </source>
</evidence>
<gene>
    <name evidence="1" type="ORF">U0070_003511</name>
</gene>
<organism evidence="1 2">
    <name type="scientific">Myodes glareolus</name>
    <name type="common">Bank vole</name>
    <name type="synonym">Clethrionomys glareolus</name>
    <dbReference type="NCBI Taxonomy" id="447135"/>
    <lineage>
        <taxon>Eukaryota</taxon>
        <taxon>Metazoa</taxon>
        <taxon>Chordata</taxon>
        <taxon>Craniata</taxon>
        <taxon>Vertebrata</taxon>
        <taxon>Euteleostomi</taxon>
        <taxon>Mammalia</taxon>
        <taxon>Eutheria</taxon>
        <taxon>Euarchontoglires</taxon>
        <taxon>Glires</taxon>
        <taxon>Rodentia</taxon>
        <taxon>Myomorpha</taxon>
        <taxon>Muroidea</taxon>
        <taxon>Cricetidae</taxon>
        <taxon>Arvicolinae</taxon>
        <taxon>Myodes</taxon>
    </lineage>
</organism>
<keyword evidence="2" id="KW-1185">Reference proteome</keyword>
<accession>A0AAW0JUW2</accession>
<proteinExistence type="predicted"/>
<comment type="caution">
    <text evidence="1">The sequence shown here is derived from an EMBL/GenBank/DDBJ whole genome shotgun (WGS) entry which is preliminary data.</text>
</comment>
<name>A0AAW0JUW2_MYOGA</name>
<reference evidence="1 2" key="1">
    <citation type="journal article" date="2023" name="bioRxiv">
        <title>Conserved and derived expression patterns and positive selection on dental genes reveal complex evolutionary context of ever-growing rodent molars.</title>
        <authorList>
            <person name="Calamari Z.T."/>
            <person name="Song A."/>
            <person name="Cohen E."/>
            <person name="Akter M."/>
            <person name="Roy R.D."/>
            <person name="Hallikas O."/>
            <person name="Christensen M.M."/>
            <person name="Li P."/>
            <person name="Marangoni P."/>
            <person name="Jernvall J."/>
            <person name="Klein O.D."/>
        </authorList>
    </citation>
    <scope>NUCLEOTIDE SEQUENCE [LARGE SCALE GENOMIC DNA]</scope>
    <source>
        <strain evidence="1">V071</strain>
    </source>
</reference>
<dbReference type="Proteomes" id="UP001488838">
    <property type="component" value="Unassembled WGS sequence"/>
</dbReference>
<protein>
    <submittedName>
        <fullName evidence="1">Uncharacterized protein</fullName>
    </submittedName>
</protein>
<dbReference type="EMBL" id="JBBHLL010000019">
    <property type="protein sequence ID" value="KAK7830056.1"/>
    <property type="molecule type" value="Genomic_DNA"/>
</dbReference>
<evidence type="ECO:0000313" key="2">
    <source>
        <dbReference type="Proteomes" id="UP001488838"/>
    </source>
</evidence>